<accession>A0ABX9G4P8</accession>
<protein>
    <recommendedName>
        <fullName evidence="3">Lipoprotein</fullName>
    </recommendedName>
</protein>
<evidence type="ECO:0008006" key="3">
    <source>
        <dbReference type="Google" id="ProtNLM"/>
    </source>
</evidence>
<evidence type="ECO:0000313" key="1">
    <source>
        <dbReference type="EMBL" id="RBP15357.1"/>
    </source>
</evidence>
<evidence type="ECO:0000313" key="2">
    <source>
        <dbReference type="Proteomes" id="UP000253201"/>
    </source>
</evidence>
<keyword evidence="2" id="KW-1185">Reference proteome</keyword>
<reference evidence="1 2" key="1">
    <citation type="submission" date="2018-06" db="EMBL/GenBank/DDBJ databases">
        <title>Genomic Encyclopedia of Type Strains, Phase IV (KMG-IV): sequencing the most valuable type-strain genomes for metagenomic binning, comparative biology and taxonomic classification.</title>
        <authorList>
            <person name="Goeker M."/>
        </authorList>
    </citation>
    <scope>NUCLEOTIDE SEQUENCE [LARGE SCALE GENOMIC DNA]</scope>
    <source>
        <strain evidence="1 2">DSM 27453</strain>
    </source>
</reference>
<sequence>MKSLFAVVVVALGLSGCSTRPSTLSNEALCSQYGKNLSQGDEAALNSYWNEIDKRQLNLDDCSFLATLAYYYNVEAVDS</sequence>
<comment type="caution">
    <text evidence="1">The sequence shown here is derived from an EMBL/GenBank/DDBJ whole genome shotgun (WGS) entry which is preliminary data.</text>
</comment>
<dbReference type="EMBL" id="QNRL01000001">
    <property type="protein sequence ID" value="RBP15357.1"/>
    <property type="molecule type" value="Genomic_DNA"/>
</dbReference>
<proteinExistence type="predicted"/>
<organism evidence="1 2">
    <name type="scientific">Pseudocitrobacter faecalis</name>
    <dbReference type="NCBI Taxonomy" id="1398493"/>
    <lineage>
        <taxon>Bacteria</taxon>
        <taxon>Pseudomonadati</taxon>
        <taxon>Pseudomonadota</taxon>
        <taxon>Gammaproteobacteria</taxon>
        <taxon>Enterobacterales</taxon>
        <taxon>Enterobacteriaceae</taxon>
        <taxon>Pseudocitrobacter</taxon>
    </lineage>
</organism>
<name>A0ABX9G4P8_9ENTR</name>
<dbReference type="RefSeq" id="WP_113857255.1">
    <property type="nucleotide sequence ID" value="NZ_CP174503.1"/>
</dbReference>
<dbReference type="Proteomes" id="UP000253201">
    <property type="component" value="Unassembled WGS sequence"/>
</dbReference>
<gene>
    <name evidence="1" type="ORF">DFQ50_101859</name>
</gene>
<dbReference type="PROSITE" id="PS51257">
    <property type="entry name" value="PROKAR_LIPOPROTEIN"/>
    <property type="match status" value="1"/>
</dbReference>